<organism evidence="10 11">
    <name type="scientific">Aliarcobacter cryaerophilus</name>
    <dbReference type="NCBI Taxonomy" id="28198"/>
    <lineage>
        <taxon>Bacteria</taxon>
        <taxon>Pseudomonadati</taxon>
        <taxon>Campylobacterota</taxon>
        <taxon>Epsilonproteobacteria</taxon>
        <taxon>Campylobacterales</taxon>
        <taxon>Arcobacteraceae</taxon>
        <taxon>Aliarcobacter</taxon>
    </lineage>
</organism>
<dbReference type="PANTHER" id="PTHR23502">
    <property type="entry name" value="MAJOR FACILITATOR SUPERFAMILY"/>
    <property type="match status" value="1"/>
</dbReference>
<feature type="transmembrane region" description="Helical" evidence="8">
    <location>
        <begin position="134"/>
        <end position="159"/>
    </location>
</feature>
<evidence type="ECO:0000256" key="6">
    <source>
        <dbReference type="ARBA" id="ARBA00022989"/>
    </source>
</evidence>
<keyword evidence="3" id="KW-0813">Transport</keyword>
<keyword evidence="7 8" id="KW-0472">Membrane</keyword>
<feature type="transmembrane region" description="Helical" evidence="8">
    <location>
        <begin position="298"/>
        <end position="319"/>
    </location>
</feature>
<feature type="transmembrane region" description="Helical" evidence="8">
    <location>
        <begin position="7"/>
        <end position="25"/>
    </location>
</feature>
<comment type="caution">
    <text evidence="10">The sequence shown here is derived from an EMBL/GenBank/DDBJ whole genome shotgun (WGS) entry which is preliminary data.</text>
</comment>
<dbReference type="Pfam" id="PF07690">
    <property type="entry name" value="MFS_1"/>
    <property type="match status" value="1"/>
</dbReference>
<accession>A0A2S9T8Y0</accession>
<feature type="transmembrane region" description="Helical" evidence="8">
    <location>
        <begin position="213"/>
        <end position="234"/>
    </location>
</feature>
<feature type="transmembrane region" description="Helical" evidence="8">
    <location>
        <begin position="331"/>
        <end position="354"/>
    </location>
</feature>
<reference evidence="10 11" key="1">
    <citation type="submission" date="2017-09" db="EMBL/GenBank/DDBJ databases">
        <title>Reassesment of A. cryaerophilus.</title>
        <authorList>
            <person name="Perez-Cataluna A."/>
            <person name="Collado L."/>
            <person name="Salgado O."/>
            <person name="Lefinanco V."/>
            <person name="Figueras M.J."/>
        </authorList>
    </citation>
    <scope>NUCLEOTIDE SEQUENCE [LARGE SCALE GENOMIC DNA]</scope>
    <source>
        <strain evidence="10 11">LMG 9065</strain>
    </source>
</reference>
<evidence type="ECO:0000256" key="8">
    <source>
        <dbReference type="SAM" id="Phobius"/>
    </source>
</evidence>
<dbReference type="InterPro" id="IPR020846">
    <property type="entry name" value="MFS_dom"/>
</dbReference>
<dbReference type="NCBIfam" id="TIGR00710">
    <property type="entry name" value="efflux_Bcr_CflA"/>
    <property type="match status" value="1"/>
</dbReference>
<dbReference type="InterPro" id="IPR005829">
    <property type="entry name" value="Sugar_transporter_CS"/>
</dbReference>
<dbReference type="PROSITE" id="PS50850">
    <property type="entry name" value="MFS"/>
    <property type="match status" value="1"/>
</dbReference>
<evidence type="ECO:0000256" key="1">
    <source>
        <dbReference type="ARBA" id="ARBA00004651"/>
    </source>
</evidence>
<dbReference type="PROSITE" id="PS00216">
    <property type="entry name" value="SUGAR_TRANSPORT_1"/>
    <property type="match status" value="1"/>
</dbReference>
<gene>
    <name evidence="10" type="ORF">CJ670_09530</name>
</gene>
<feature type="transmembrane region" description="Helical" evidence="8">
    <location>
        <begin position="101"/>
        <end position="122"/>
    </location>
</feature>
<dbReference type="GO" id="GO:0042910">
    <property type="term" value="F:xenobiotic transmembrane transporter activity"/>
    <property type="evidence" value="ECO:0007669"/>
    <property type="project" value="InterPro"/>
</dbReference>
<feature type="transmembrane region" description="Helical" evidence="8">
    <location>
        <begin position="360"/>
        <end position="379"/>
    </location>
</feature>
<comment type="similarity">
    <text evidence="2">Belongs to the major facilitator superfamily. Bcr/CmlA family.</text>
</comment>
<comment type="subcellular location">
    <subcellularLocation>
        <location evidence="1">Cell membrane</location>
        <topology evidence="1">Multi-pass membrane protein</topology>
    </subcellularLocation>
</comment>
<dbReference type="GO" id="GO:0005886">
    <property type="term" value="C:plasma membrane"/>
    <property type="evidence" value="ECO:0007669"/>
    <property type="project" value="UniProtKB-SubCell"/>
</dbReference>
<protein>
    <submittedName>
        <fullName evidence="10">Bcr/CflA family drug resistance efflux transporter</fullName>
    </submittedName>
</protein>
<feature type="transmembrane region" description="Helical" evidence="8">
    <location>
        <begin position="246"/>
        <end position="263"/>
    </location>
</feature>
<feature type="transmembrane region" description="Helical" evidence="8">
    <location>
        <begin position="75"/>
        <end position="95"/>
    </location>
</feature>
<keyword evidence="5 8" id="KW-0812">Transmembrane</keyword>
<keyword evidence="6 8" id="KW-1133">Transmembrane helix</keyword>
<evidence type="ECO:0000313" key="10">
    <source>
        <dbReference type="EMBL" id="PRM95300.1"/>
    </source>
</evidence>
<evidence type="ECO:0000259" key="9">
    <source>
        <dbReference type="PROSITE" id="PS50850"/>
    </source>
</evidence>
<evidence type="ECO:0000256" key="3">
    <source>
        <dbReference type="ARBA" id="ARBA00022448"/>
    </source>
</evidence>
<dbReference type="PANTHER" id="PTHR23502:SF132">
    <property type="entry name" value="POLYAMINE TRANSPORTER 2-RELATED"/>
    <property type="match status" value="1"/>
</dbReference>
<dbReference type="InterPro" id="IPR011701">
    <property type="entry name" value="MFS"/>
</dbReference>
<dbReference type="InterPro" id="IPR004812">
    <property type="entry name" value="Efflux_drug-R_Bcr/CmlA"/>
</dbReference>
<keyword evidence="4" id="KW-1003">Cell membrane</keyword>
<dbReference type="CDD" id="cd17320">
    <property type="entry name" value="MFS_MdfA_MDR_like"/>
    <property type="match status" value="1"/>
</dbReference>
<evidence type="ECO:0000256" key="5">
    <source>
        <dbReference type="ARBA" id="ARBA00022692"/>
    </source>
</evidence>
<sequence>MRKSINHLYLIILISILSSVAPMGIDTYLPSIPEIAKYFDVNIHKVELSLSIFLIGFAVGQIFGGPISDRYGRRIGSIVGLLGYALFSFLIIFSSSIYELWIYRFLEAFFGGITVVNATAAVRDRFSGQEAAKVFSLIGMVRSLAPLLAPVFGAAIIHFFPWEGVFVFLTIYALLVAFFIYKDLPESFTYTKQNIIESYKLVLTHKKAMKAMLVLAISFGAFFIIIAKTSYIYIEYFGIKTDYFPLFFGINFIILIAMINVNIKLLKTYEAKNIAKYATLIQFFVGIIFLLIHKDMSLILTVIILASYMSMMAFIFGNCMSLAIEHFSKNAGVASGVIGVLQFGLGAIISSIALNFDNNGFFVIAFSITFLSLISFLIIRSYNDKREI</sequence>
<feature type="transmembrane region" description="Helical" evidence="8">
    <location>
        <begin position="275"/>
        <end position="292"/>
    </location>
</feature>
<evidence type="ECO:0000256" key="4">
    <source>
        <dbReference type="ARBA" id="ARBA00022475"/>
    </source>
</evidence>
<dbReference type="AlphaFoldDB" id="A0A2S9T8Y0"/>
<feature type="domain" description="Major facilitator superfamily (MFS) profile" evidence="9">
    <location>
        <begin position="10"/>
        <end position="384"/>
    </location>
</feature>
<evidence type="ECO:0000256" key="7">
    <source>
        <dbReference type="ARBA" id="ARBA00023136"/>
    </source>
</evidence>
<proteinExistence type="inferred from homology"/>
<dbReference type="EMBL" id="NXGI01000034">
    <property type="protein sequence ID" value="PRM95300.1"/>
    <property type="molecule type" value="Genomic_DNA"/>
</dbReference>
<dbReference type="InterPro" id="IPR036259">
    <property type="entry name" value="MFS_trans_sf"/>
</dbReference>
<dbReference type="Proteomes" id="UP000239151">
    <property type="component" value="Unassembled WGS sequence"/>
</dbReference>
<evidence type="ECO:0000256" key="2">
    <source>
        <dbReference type="ARBA" id="ARBA00006236"/>
    </source>
</evidence>
<evidence type="ECO:0000313" key="11">
    <source>
        <dbReference type="Proteomes" id="UP000239151"/>
    </source>
</evidence>
<dbReference type="GO" id="GO:1990961">
    <property type="term" value="P:xenobiotic detoxification by transmembrane export across the plasma membrane"/>
    <property type="evidence" value="ECO:0007669"/>
    <property type="project" value="InterPro"/>
</dbReference>
<name>A0A2S9T8Y0_9BACT</name>
<dbReference type="Gene3D" id="1.20.1720.10">
    <property type="entry name" value="Multidrug resistance protein D"/>
    <property type="match status" value="1"/>
</dbReference>
<dbReference type="SUPFAM" id="SSF103473">
    <property type="entry name" value="MFS general substrate transporter"/>
    <property type="match status" value="1"/>
</dbReference>
<feature type="transmembrane region" description="Helical" evidence="8">
    <location>
        <begin position="45"/>
        <end position="63"/>
    </location>
</feature>
<feature type="transmembrane region" description="Helical" evidence="8">
    <location>
        <begin position="165"/>
        <end position="181"/>
    </location>
</feature>